<dbReference type="Proteomes" id="UP000663831">
    <property type="component" value="Unassembled WGS sequence"/>
</dbReference>
<dbReference type="EMBL" id="CAJMWV010000220">
    <property type="protein sequence ID" value="CAE6383490.1"/>
    <property type="molecule type" value="Genomic_DNA"/>
</dbReference>
<gene>
    <name evidence="1" type="ORF">RDB_LOCUS3895</name>
</gene>
<proteinExistence type="predicted"/>
<protein>
    <submittedName>
        <fullName evidence="1">Uncharacterized protein</fullName>
    </submittedName>
</protein>
<dbReference type="AlphaFoldDB" id="A0A8H2WLA4"/>
<reference evidence="1" key="1">
    <citation type="submission" date="2021-01" db="EMBL/GenBank/DDBJ databases">
        <authorList>
            <person name="Kaushik A."/>
        </authorList>
    </citation>
    <scope>NUCLEOTIDE SEQUENCE</scope>
    <source>
        <strain evidence="1">AG3-1AP</strain>
    </source>
</reference>
<comment type="caution">
    <text evidence="1">The sequence shown here is derived from an EMBL/GenBank/DDBJ whole genome shotgun (WGS) entry which is preliminary data.</text>
</comment>
<accession>A0A8H2WLA4</accession>
<name>A0A8H2WLA4_9AGAM</name>
<organism evidence="1 2">
    <name type="scientific">Rhizoctonia solani</name>
    <dbReference type="NCBI Taxonomy" id="456999"/>
    <lineage>
        <taxon>Eukaryota</taxon>
        <taxon>Fungi</taxon>
        <taxon>Dikarya</taxon>
        <taxon>Basidiomycota</taxon>
        <taxon>Agaricomycotina</taxon>
        <taxon>Agaricomycetes</taxon>
        <taxon>Cantharellales</taxon>
        <taxon>Ceratobasidiaceae</taxon>
        <taxon>Rhizoctonia</taxon>
    </lineage>
</organism>
<evidence type="ECO:0000313" key="2">
    <source>
        <dbReference type="Proteomes" id="UP000663831"/>
    </source>
</evidence>
<evidence type="ECO:0000313" key="1">
    <source>
        <dbReference type="EMBL" id="CAE6383490.1"/>
    </source>
</evidence>
<sequence length="81" mass="9398">MYSTPFWERWGRNRVRLRGNQILKETVDKFVGDSSRRSAGRSLLLMKKVHFVPNKHCTEFRLGALENGTLDNELIPPSPEL</sequence>